<keyword evidence="5" id="KW-1185">Reference proteome</keyword>
<evidence type="ECO:0000259" key="3">
    <source>
        <dbReference type="SMART" id="SM00849"/>
    </source>
</evidence>
<dbReference type="InterPro" id="IPR001279">
    <property type="entry name" value="Metallo-B-lactamas"/>
</dbReference>
<dbReference type="AlphaFoldDB" id="A0A5E4XS26"/>
<protein>
    <submittedName>
        <fullName evidence="4">Zinc phosphodiesterase</fullName>
    </submittedName>
</protein>
<dbReference type="RefSeq" id="WP_150568192.1">
    <property type="nucleotide sequence ID" value="NZ_CABPSD010000014.1"/>
</dbReference>
<feature type="signal peptide" evidence="2">
    <location>
        <begin position="1"/>
        <end position="21"/>
    </location>
</feature>
<dbReference type="InterPro" id="IPR044094">
    <property type="entry name" value="AtsA-like_MBL-fold"/>
</dbReference>
<accession>A0A5E4XS26</accession>
<evidence type="ECO:0000313" key="4">
    <source>
        <dbReference type="EMBL" id="VVE38862.1"/>
    </source>
</evidence>
<sequence>MTALVRTLGACLALLAGTALAAPDATPGAAGPAAVVDATAQWITLGTGGGPLIRRERSEPANALVVGDAVYLFDVGSGVERQMVGAHLPMAKVRAIFISHHHIDHDADLGQVMASRWMFNQYTPMPVIGPPGTEAMVDHLSEAMRAVELAPIGAGDKGKKPIRQTVAPKDIALDMDTPTEIYKDDNIRVLAVTNTHYHFAPGSTQARKARSYSFRVETKGRTFVYTGDTGPSRHVEQLAQGADVLISEVIDLPAIRATLLQAPPSILPRDRLSSMIRHMEEDHLTPVEIGKLAAAAKVKSVVLTHLAPGSDGETDLSGYTNGIAPTYDGPVTVAKDLQRF</sequence>
<dbReference type="SUPFAM" id="SSF56281">
    <property type="entry name" value="Metallo-hydrolase/oxidoreductase"/>
    <property type="match status" value="1"/>
</dbReference>
<organism evidence="4 5">
    <name type="scientific">Pandoraea morbifera</name>
    <dbReference type="NCBI Taxonomy" id="2508300"/>
    <lineage>
        <taxon>Bacteria</taxon>
        <taxon>Pseudomonadati</taxon>
        <taxon>Pseudomonadota</taxon>
        <taxon>Betaproteobacteria</taxon>
        <taxon>Burkholderiales</taxon>
        <taxon>Burkholderiaceae</taxon>
        <taxon>Pandoraea</taxon>
    </lineage>
</organism>
<dbReference type="CDD" id="cd07719">
    <property type="entry name" value="arylsulfatase_AtsA-like_MBL-fold"/>
    <property type="match status" value="1"/>
</dbReference>
<keyword evidence="1" id="KW-0378">Hydrolase</keyword>
<dbReference type="PANTHER" id="PTHR46018:SF2">
    <property type="entry name" value="ZINC PHOSPHODIESTERASE ELAC PROTEIN 1"/>
    <property type="match status" value="1"/>
</dbReference>
<gene>
    <name evidence="4" type="ORF">PMO31116_04010</name>
</gene>
<feature type="chain" id="PRO_5022791761" evidence="2">
    <location>
        <begin position="22"/>
        <end position="340"/>
    </location>
</feature>
<dbReference type="Gene3D" id="3.60.15.10">
    <property type="entry name" value="Ribonuclease Z/Hydroxyacylglutathione hydrolase-like"/>
    <property type="match status" value="1"/>
</dbReference>
<feature type="domain" description="Metallo-beta-lactamase" evidence="3">
    <location>
        <begin position="60"/>
        <end position="266"/>
    </location>
</feature>
<dbReference type="InterPro" id="IPR036866">
    <property type="entry name" value="RibonucZ/Hydroxyglut_hydro"/>
</dbReference>
<proteinExistence type="predicted"/>
<dbReference type="Pfam" id="PF12706">
    <property type="entry name" value="Lactamase_B_2"/>
    <property type="match status" value="1"/>
</dbReference>
<evidence type="ECO:0000256" key="2">
    <source>
        <dbReference type="SAM" id="SignalP"/>
    </source>
</evidence>
<evidence type="ECO:0000313" key="5">
    <source>
        <dbReference type="Proteomes" id="UP000368474"/>
    </source>
</evidence>
<dbReference type="EMBL" id="CABPSD010000014">
    <property type="protein sequence ID" value="VVE38862.1"/>
    <property type="molecule type" value="Genomic_DNA"/>
</dbReference>
<name>A0A5E4XS26_9BURK</name>
<keyword evidence="2" id="KW-0732">Signal</keyword>
<dbReference type="SMART" id="SM00849">
    <property type="entry name" value="Lactamase_B"/>
    <property type="match status" value="1"/>
</dbReference>
<dbReference type="GO" id="GO:0042781">
    <property type="term" value="F:3'-tRNA processing endoribonuclease activity"/>
    <property type="evidence" value="ECO:0007669"/>
    <property type="project" value="TreeGrafter"/>
</dbReference>
<dbReference type="Proteomes" id="UP000368474">
    <property type="component" value="Unassembled WGS sequence"/>
</dbReference>
<reference evidence="4 5" key="1">
    <citation type="submission" date="2019-08" db="EMBL/GenBank/DDBJ databases">
        <authorList>
            <person name="Peeters C."/>
        </authorList>
    </citation>
    <scope>NUCLEOTIDE SEQUENCE [LARGE SCALE GENOMIC DNA]</scope>
    <source>
        <strain evidence="4 5">LMG 31116</strain>
    </source>
</reference>
<dbReference type="PANTHER" id="PTHR46018">
    <property type="entry name" value="ZINC PHOSPHODIESTERASE ELAC PROTEIN 1"/>
    <property type="match status" value="1"/>
</dbReference>
<evidence type="ECO:0000256" key="1">
    <source>
        <dbReference type="ARBA" id="ARBA00022801"/>
    </source>
</evidence>